<feature type="transmembrane region" description="Helical" evidence="7">
    <location>
        <begin position="21"/>
        <end position="42"/>
    </location>
</feature>
<dbReference type="Pfam" id="PF00990">
    <property type="entry name" value="GGDEF"/>
    <property type="match status" value="1"/>
</dbReference>
<dbReference type="Pfam" id="PF08448">
    <property type="entry name" value="PAS_4"/>
    <property type="match status" value="1"/>
</dbReference>
<feature type="transmembrane region" description="Helical" evidence="7">
    <location>
        <begin position="197"/>
        <end position="214"/>
    </location>
</feature>
<dbReference type="SUPFAM" id="SSF55073">
    <property type="entry name" value="Nucleotide cyclase"/>
    <property type="match status" value="1"/>
</dbReference>
<dbReference type="InterPro" id="IPR000160">
    <property type="entry name" value="GGDEF_dom"/>
</dbReference>
<dbReference type="NCBIfam" id="TIGR00229">
    <property type="entry name" value="sensory_box"/>
    <property type="match status" value="1"/>
</dbReference>
<keyword evidence="12" id="KW-1185">Reference proteome</keyword>
<dbReference type="InterPro" id="IPR001633">
    <property type="entry name" value="EAL_dom"/>
</dbReference>
<dbReference type="CDD" id="cd01948">
    <property type="entry name" value="EAL"/>
    <property type="match status" value="1"/>
</dbReference>
<dbReference type="OrthoDB" id="9804951at2"/>
<feature type="transmembrane region" description="Helical" evidence="7">
    <location>
        <begin position="125"/>
        <end position="145"/>
    </location>
</feature>
<keyword evidence="7" id="KW-1133">Transmembrane helix</keyword>
<keyword evidence="5" id="KW-0418">Kinase</keyword>
<dbReference type="EC" id="3.1.4.52" evidence="3"/>
<keyword evidence="7" id="KW-0472">Membrane</keyword>
<dbReference type="InterPro" id="IPR035965">
    <property type="entry name" value="PAS-like_dom_sf"/>
</dbReference>
<evidence type="ECO:0000256" key="6">
    <source>
        <dbReference type="ARBA" id="ARBA00051114"/>
    </source>
</evidence>
<dbReference type="SMART" id="SM00091">
    <property type="entry name" value="PAS"/>
    <property type="match status" value="1"/>
</dbReference>
<dbReference type="PANTHER" id="PTHR44757">
    <property type="entry name" value="DIGUANYLATE CYCLASE DGCP"/>
    <property type="match status" value="1"/>
</dbReference>
<feature type="domain" description="EAL" evidence="9">
    <location>
        <begin position="582"/>
        <end position="836"/>
    </location>
</feature>
<dbReference type="SMART" id="SM00267">
    <property type="entry name" value="GGDEF"/>
    <property type="match status" value="1"/>
</dbReference>
<dbReference type="SUPFAM" id="SSF55785">
    <property type="entry name" value="PYP-like sensor domain (PAS domain)"/>
    <property type="match status" value="1"/>
</dbReference>
<dbReference type="CDD" id="cd01949">
    <property type="entry name" value="GGDEF"/>
    <property type="match status" value="1"/>
</dbReference>
<dbReference type="InterPro" id="IPR029787">
    <property type="entry name" value="Nucleotide_cyclase"/>
</dbReference>
<name>A0A1H2E6W0_9GAMM</name>
<dbReference type="STRING" id="1434072.SAMN05216210_0387"/>
<dbReference type="PANTHER" id="PTHR44757:SF2">
    <property type="entry name" value="BIOFILM ARCHITECTURE MAINTENANCE PROTEIN MBAA"/>
    <property type="match status" value="1"/>
</dbReference>
<dbReference type="CDD" id="cd00130">
    <property type="entry name" value="PAS"/>
    <property type="match status" value="1"/>
</dbReference>
<reference evidence="12" key="1">
    <citation type="submission" date="2016-10" db="EMBL/GenBank/DDBJ databases">
        <authorList>
            <person name="Varghese N."/>
            <person name="Submissions S."/>
        </authorList>
    </citation>
    <scope>NUCLEOTIDE SEQUENCE [LARGE SCALE GENOMIC DNA]</scope>
    <source>
        <strain evidence="12">CECT 8338</strain>
    </source>
</reference>
<dbReference type="Gene3D" id="3.30.70.270">
    <property type="match status" value="1"/>
</dbReference>
<dbReference type="PROSITE" id="PS50883">
    <property type="entry name" value="EAL"/>
    <property type="match status" value="1"/>
</dbReference>
<dbReference type="Proteomes" id="UP000243924">
    <property type="component" value="Chromosome I"/>
</dbReference>
<dbReference type="InterPro" id="IPR043128">
    <property type="entry name" value="Rev_trsase/Diguanyl_cyclase"/>
</dbReference>
<dbReference type="InterPro" id="IPR013656">
    <property type="entry name" value="PAS_4"/>
</dbReference>
<evidence type="ECO:0000256" key="4">
    <source>
        <dbReference type="ARBA" id="ARBA00022636"/>
    </source>
</evidence>
<accession>A0A1H2E6W0</accession>
<keyword evidence="5" id="KW-0808">Transferase</keyword>
<dbReference type="InterPro" id="IPR000014">
    <property type="entry name" value="PAS"/>
</dbReference>
<evidence type="ECO:0000313" key="11">
    <source>
        <dbReference type="EMBL" id="SDT90709.1"/>
    </source>
</evidence>
<feature type="transmembrane region" description="Helical" evidence="7">
    <location>
        <begin position="157"/>
        <end position="177"/>
    </location>
</feature>
<dbReference type="GO" id="GO:0071111">
    <property type="term" value="F:cyclic-guanylate-specific phosphodiesterase activity"/>
    <property type="evidence" value="ECO:0007669"/>
    <property type="project" value="UniProtKB-EC"/>
</dbReference>
<dbReference type="Gene3D" id="3.20.20.450">
    <property type="entry name" value="EAL domain"/>
    <property type="match status" value="1"/>
</dbReference>
<dbReference type="Gene3D" id="3.30.450.20">
    <property type="entry name" value="PAS domain"/>
    <property type="match status" value="1"/>
</dbReference>
<evidence type="ECO:0000256" key="2">
    <source>
        <dbReference type="ARBA" id="ARBA00004533"/>
    </source>
</evidence>
<dbReference type="Pfam" id="PF17159">
    <property type="entry name" value="MASE3"/>
    <property type="match status" value="1"/>
</dbReference>
<dbReference type="PROSITE" id="PS50112">
    <property type="entry name" value="PAS"/>
    <property type="match status" value="1"/>
</dbReference>
<dbReference type="RefSeq" id="WP_092383596.1">
    <property type="nucleotide sequence ID" value="NZ_LT629787.1"/>
</dbReference>
<evidence type="ECO:0000256" key="5">
    <source>
        <dbReference type="ARBA" id="ARBA00022777"/>
    </source>
</evidence>
<evidence type="ECO:0000313" key="12">
    <source>
        <dbReference type="Proteomes" id="UP000243924"/>
    </source>
</evidence>
<dbReference type="SUPFAM" id="SSF141868">
    <property type="entry name" value="EAL domain-like"/>
    <property type="match status" value="1"/>
</dbReference>
<keyword evidence="4" id="KW-0973">c-di-GMP</keyword>
<evidence type="ECO:0000256" key="3">
    <source>
        <dbReference type="ARBA" id="ARBA00012282"/>
    </source>
</evidence>
<evidence type="ECO:0000259" key="8">
    <source>
        <dbReference type="PROSITE" id="PS50112"/>
    </source>
</evidence>
<dbReference type="FunFam" id="3.30.70.270:FF:000001">
    <property type="entry name" value="Diguanylate cyclase domain protein"/>
    <property type="match status" value="1"/>
</dbReference>
<dbReference type="GO" id="GO:0005886">
    <property type="term" value="C:plasma membrane"/>
    <property type="evidence" value="ECO:0007669"/>
    <property type="project" value="UniProtKB-SubCell"/>
</dbReference>
<protein>
    <recommendedName>
        <fullName evidence="3">cyclic-guanylate-specific phosphodiesterase</fullName>
        <ecNumber evidence="3">3.1.4.52</ecNumber>
    </recommendedName>
</protein>
<sequence>MTHTPISRTLLTRVHISHRQTLLPLLLLLTGMLLVLLLFMLMPPPLWLQGQANYLPLHMLLETLAIVAAACIFAVSWATHKRLGTHNLLILACGFLVVALLDFSHMLSYQGMPDFVTPADPEKAIAFWLAARAVAALSLLWVAFASWQTLSQRHWRWTLLSLGLLLTMAVHGLILGLPQHLPALFIQGQGLTPLKVGMEYALIGIHILTAWRLWQLMRLAQKFNASALFAASLAMAMGGFCFTLYASVTDHFNLLGHVFKVIAYGLLFRGIFIEGVDKPFNELAQSRAKLQATFDAIPDMLFELDQQQRVVNFHPAADSRLQLSPESLLGKTPAALLPAQALHVSKLALEQASKAGFAQSPPFVWQGEKRRLWLQLSAAARMINGRTDGHVVLVRDVTELKAQEERIIQLAHFDSLTGLPNRTLFEERVNLSIHLAQRQNSSLAILFIDLDHFKHINDTLGHTAGDALLCAVAERLGNNLRDEDTLSRQGGDEFVLALPGADAAGAAHVAQRLLDSMAQPIQFADNTTTITASIGIAIYPMDGVALGNLMQHADAAMYQAKALGRNEMHFFTSNLQERMSRSLTLENALRGAIERNELSLHYQPQWLLPEQRLVGFEALLRWQHPELGTISPSEFIPIAESSGQIIQLGEWVIATGLQQLASWQQDGHSDLRLAINISAVQFRRMELVVRLAAALHAHQLQPGCLELELTEGVAMENPVHASQQLKVLHDLGVRLAIDDFGTGFSSLAQLRHFPVDTLKIDRSFIEYVDTDNSSLEMLRSIIQLAHNLSVDTLAEGVETPSQLKVLSELGCGQIQGFIWGKPQPADACTRYLQQMA</sequence>
<dbReference type="EMBL" id="LT629787">
    <property type="protein sequence ID" value="SDT90709.1"/>
    <property type="molecule type" value="Genomic_DNA"/>
</dbReference>
<dbReference type="Pfam" id="PF00563">
    <property type="entry name" value="EAL"/>
    <property type="match status" value="1"/>
</dbReference>
<evidence type="ECO:0000259" key="10">
    <source>
        <dbReference type="PROSITE" id="PS50887"/>
    </source>
</evidence>
<comment type="catalytic activity">
    <reaction evidence="6">
        <text>3',3'-c-di-GMP + H2O = 5'-phosphoguanylyl(3'-&gt;5')guanosine + H(+)</text>
        <dbReference type="Rhea" id="RHEA:24902"/>
        <dbReference type="ChEBI" id="CHEBI:15377"/>
        <dbReference type="ChEBI" id="CHEBI:15378"/>
        <dbReference type="ChEBI" id="CHEBI:58754"/>
        <dbReference type="ChEBI" id="CHEBI:58805"/>
        <dbReference type="EC" id="3.1.4.52"/>
    </reaction>
    <physiologicalReaction direction="left-to-right" evidence="6">
        <dbReference type="Rhea" id="RHEA:24903"/>
    </physiologicalReaction>
</comment>
<proteinExistence type="predicted"/>
<dbReference type="AlphaFoldDB" id="A0A1H2E6W0"/>
<comment type="subcellular location">
    <subcellularLocation>
        <location evidence="2">Cell inner membrane</location>
    </subcellularLocation>
</comment>
<comment type="cofactor">
    <cofactor evidence="1">
        <name>Mg(2+)</name>
        <dbReference type="ChEBI" id="CHEBI:18420"/>
    </cofactor>
</comment>
<dbReference type="InterPro" id="IPR052155">
    <property type="entry name" value="Biofilm_reg_signaling"/>
</dbReference>
<gene>
    <name evidence="11" type="ORF">SAMN05216210_0387</name>
</gene>
<feature type="domain" description="GGDEF" evidence="10">
    <location>
        <begin position="441"/>
        <end position="573"/>
    </location>
</feature>
<dbReference type="InterPro" id="IPR033425">
    <property type="entry name" value="MASE3"/>
</dbReference>
<evidence type="ECO:0000259" key="9">
    <source>
        <dbReference type="PROSITE" id="PS50883"/>
    </source>
</evidence>
<feature type="transmembrane region" description="Helical" evidence="7">
    <location>
        <begin position="226"/>
        <end position="248"/>
    </location>
</feature>
<feature type="transmembrane region" description="Helical" evidence="7">
    <location>
        <begin position="54"/>
        <end position="75"/>
    </location>
</feature>
<dbReference type="InterPro" id="IPR035919">
    <property type="entry name" value="EAL_sf"/>
</dbReference>
<evidence type="ECO:0000256" key="1">
    <source>
        <dbReference type="ARBA" id="ARBA00001946"/>
    </source>
</evidence>
<dbReference type="GO" id="GO:0016301">
    <property type="term" value="F:kinase activity"/>
    <property type="evidence" value="ECO:0007669"/>
    <property type="project" value="UniProtKB-KW"/>
</dbReference>
<keyword evidence="7" id="KW-0812">Transmembrane</keyword>
<feature type="domain" description="PAS" evidence="8">
    <location>
        <begin position="286"/>
        <end position="332"/>
    </location>
</feature>
<dbReference type="GO" id="GO:0071732">
    <property type="term" value="P:cellular response to nitric oxide"/>
    <property type="evidence" value="ECO:0007669"/>
    <property type="project" value="UniProtKB-ARBA"/>
</dbReference>
<dbReference type="FunFam" id="3.20.20.450:FF:000001">
    <property type="entry name" value="Cyclic di-GMP phosphodiesterase yahA"/>
    <property type="match status" value="1"/>
</dbReference>
<dbReference type="PROSITE" id="PS50887">
    <property type="entry name" value="GGDEF"/>
    <property type="match status" value="1"/>
</dbReference>
<evidence type="ECO:0000256" key="7">
    <source>
        <dbReference type="SAM" id="Phobius"/>
    </source>
</evidence>
<feature type="transmembrane region" description="Helical" evidence="7">
    <location>
        <begin position="87"/>
        <end position="105"/>
    </location>
</feature>
<organism evidence="11 12">
    <name type="scientific">Halopseudomonas salegens</name>
    <dbReference type="NCBI Taxonomy" id="1434072"/>
    <lineage>
        <taxon>Bacteria</taxon>
        <taxon>Pseudomonadati</taxon>
        <taxon>Pseudomonadota</taxon>
        <taxon>Gammaproteobacteria</taxon>
        <taxon>Pseudomonadales</taxon>
        <taxon>Pseudomonadaceae</taxon>
        <taxon>Halopseudomonas</taxon>
    </lineage>
</organism>
<dbReference type="SMART" id="SM00052">
    <property type="entry name" value="EAL"/>
    <property type="match status" value="1"/>
</dbReference>
<dbReference type="NCBIfam" id="TIGR00254">
    <property type="entry name" value="GGDEF"/>
    <property type="match status" value="1"/>
</dbReference>